<gene>
    <name evidence="4" type="ORF">HBA54_12510</name>
</gene>
<proteinExistence type="inferred from homology"/>
<dbReference type="RefSeq" id="WP_167224960.1">
    <property type="nucleotide sequence ID" value="NZ_JAAQPH010000008.1"/>
</dbReference>
<evidence type="ECO:0000256" key="2">
    <source>
        <dbReference type="ARBA" id="ARBA00022723"/>
    </source>
</evidence>
<dbReference type="Pfam" id="PF01557">
    <property type="entry name" value="FAA_hydrolase"/>
    <property type="match status" value="1"/>
</dbReference>
<dbReference type="GO" id="GO:0019752">
    <property type="term" value="P:carboxylic acid metabolic process"/>
    <property type="evidence" value="ECO:0007669"/>
    <property type="project" value="UniProtKB-ARBA"/>
</dbReference>
<keyword evidence="4" id="KW-0378">Hydrolase</keyword>
<dbReference type="GO" id="GO:0018773">
    <property type="term" value="F:acetylpyruvate hydrolase activity"/>
    <property type="evidence" value="ECO:0007669"/>
    <property type="project" value="TreeGrafter"/>
</dbReference>
<keyword evidence="5" id="KW-1185">Reference proteome</keyword>
<evidence type="ECO:0000256" key="1">
    <source>
        <dbReference type="ARBA" id="ARBA00010211"/>
    </source>
</evidence>
<dbReference type="GO" id="GO:0046872">
    <property type="term" value="F:metal ion binding"/>
    <property type="evidence" value="ECO:0007669"/>
    <property type="project" value="UniProtKB-KW"/>
</dbReference>
<dbReference type="GO" id="GO:0016853">
    <property type="term" value="F:isomerase activity"/>
    <property type="evidence" value="ECO:0007669"/>
    <property type="project" value="UniProtKB-ARBA"/>
</dbReference>
<protein>
    <submittedName>
        <fullName evidence="4">Fumarylacetoacetate hydrolase family protein</fullName>
    </submittedName>
</protein>
<dbReference type="PANTHER" id="PTHR11820">
    <property type="entry name" value="ACYLPYRUVASE"/>
    <property type="match status" value="1"/>
</dbReference>
<name>A0A967EXW2_9PROT</name>
<evidence type="ECO:0000313" key="4">
    <source>
        <dbReference type="EMBL" id="NIA69415.1"/>
    </source>
</evidence>
<dbReference type="Proteomes" id="UP000761264">
    <property type="component" value="Unassembled WGS sequence"/>
</dbReference>
<comment type="caution">
    <text evidence="4">The sequence shown here is derived from an EMBL/GenBank/DDBJ whole genome shotgun (WGS) entry which is preliminary data.</text>
</comment>
<dbReference type="Gene3D" id="3.90.850.10">
    <property type="entry name" value="Fumarylacetoacetase-like, C-terminal domain"/>
    <property type="match status" value="1"/>
</dbReference>
<feature type="domain" description="Fumarylacetoacetase-like C-terminal" evidence="3">
    <location>
        <begin position="72"/>
        <end position="285"/>
    </location>
</feature>
<dbReference type="SUPFAM" id="SSF56529">
    <property type="entry name" value="FAH"/>
    <property type="match status" value="1"/>
</dbReference>
<keyword evidence="2" id="KW-0479">Metal-binding</keyword>
<sequence>MKLALFAWQDGLHVGRIDEGRGVVERFDVASENLANDGVASLIGGDLPPLAETLPLDEVSLQAPIPRPRRNVFCVGKNYHEHAQEFASSGFDSSAAKGAVPEAPIVFSKLPESVAAAGAPIRIDPAVSTAIDYEAELTVIIGKAGRNIPAAEALSYVWGYTIVNDVTARDLQGLHSQWLIGKSQDSFCPMGPWVVTADALDLSDTAVRCWVNGDLRQDSNTGLLIFDVPTIIAAISNGITLQPGDVIATGTPAGVGIGFTPPKYLTPGDRVKVEIAGIGSLENPVEAY</sequence>
<dbReference type="FunFam" id="3.90.850.10:FF:000002">
    <property type="entry name" value="2-hydroxyhepta-2,4-diene-1,7-dioate isomerase"/>
    <property type="match status" value="1"/>
</dbReference>
<dbReference type="EMBL" id="JAAQPH010000008">
    <property type="protein sequence ID" value="NIA69415.1"/>
    <property type="molecule type" value="Genomic_DNA"/>
</dbReference>
<evidence type="ECO:0000259" key="3">
    <source>
        <dbReference type="Pfam" id="PF01557"/>
    </source>
</evidence>
<evidence type="ECO:0000313" key="5">
    <source>
        <dbReference type="Proteomes" id="UP000761264"/>
    </source>
</evidence>
<organism evidence="4 5">
    <name type="scientific">Pelagibius litoralis</name>
    <dbReference type="NCBI Taxonomy" id="374515"/>
    <lineage>
        <taxon>Bacteria</taxon>
        <taxon>Pseudomonadati</taxon>
        <taxon>Pseudomonadota</taxon>
        <taxon>Alphaproteobacteria</taxon>
        <taxon>Rhodospirillales</taxon>
        <taxon>Rhodovibrionaceae</taxon>
        <taxon>Pelagibius</taxon>
    </lineage>
</organism>
<comment type="similarity">
    <text evidence="1">Belongs to the FAH family.</text>
</comment>
<dbReference type="AlphaFoldDB" id="A0A967EXW2"/>
<dbReference type="InterPro" id="IPR011234">
    <property type="entry name" value="Fumarylacetoacetase-like_C"/>
</dbReference>
<accession>A0A967EXW2</accession>
<dbReference type="InterPro" id="IPR036663">
    <property type="entry name" value="Fumarylacetoacetase_C_sf"/>
</dbReference>
<reference evidence="4" key="1">
    <citation type="submission" date="2020-03" db="EMBL/GenBank/DDBJ databases">
        <title>Genome of Pelagibius litoralis DSM 21314T.</title>
        <authorList>
            <person name="Wang G."/>
        </authorList>
    </citation>
    <scope>NUCLEOTIDE SEQUENCE</scope>
    <source>
        <strain evidence="4">DSM 21314</strain>
    </source>
</reference>
<dbReference type="PANTHER" id="PTHR11820:SF7">
    <property type="entry name" value="ACYLPYRUVASE FAHD1, MITOCHONDRIAL"/>
    <property type="match status" value="1"/>
</dbReference>